<sequence length="245" mass="27094">MNIGGGEAADQLVRMMLSGGEVAVRLSGSGLKNMLALTLALAKNHKTISGKVNFAKMLKETRDVRRFAMSPEQYQAFKKKAGKQKILFSAIRDTDGHGKVVDVIMPVTEIDRANMIFERIHYLGQPAQAQQPPREQAPSKAREARERQAATQVEQDQRPQENTPVTPPVGQRQEVEPKKGSRSGQDLPATVPSSTSSKDGSRMTSEERPSVLERLKGYKAQLDQQQKSASARTKNRQKSKNGKMK</sequence>
<reference evidence="3" key="1">
    <citation type="submission" date="2018-12" db="EMBL/GenBank/DDBJ databases">
        <title>Dusodibacter welbiota gen. nov., sp. nov., isolated from human faeces and emended description of the Oscillibacter genus.</title>
        <authorList>
            <person name="Le Roy T."/>
            <person name="Van der Smissen P."/>
            <person name="Delzenne N."/>
            <person name="Muccioli G."/>
            <person name="Collet J.F."/>
            <person name="Cani P.D."/>
        </authorList>
    </citation>
    <scope>NUCLEOTIDE SEQUENCE [LARGE SCALE GENOMIC DNA]</scope>
    <source>
        <strain evidence="3">J115</strain>
    </source>
</reference>
<dbReference type="InterPro" id="IPR024234">
    <property type="entry name" value="DUF3801"/>
</dbReference>
<feature type="compositionally biased region" description="Basic and acidic residues" evidence="1">
    <location>
        <begin position="199"/>
        <end position="216"/>
    </location>
</feature>
<dbReference type="Pfam" id="PF12687">
    <property type="entry name" value="DUF3801"/>
    <property type="match status" value="1"/>
</dbReference>
<dbReference type="RefSeq" id="WP_136890971.1">
    <property type="nucleotide sequence ID" value="NZ_CP034413.3"/>
</dbReference>
<feature type="compositionally biased region" description="Basic residues" evidence="1">
    <location>
        <begin position="233"/>
        <end position="245"/>
    </location>
</feature>
<gene>
    <name evidence="2" type="ORF">EIO64_05405</name>
</gene>
<proteinExistence type="predicted"/>
<keyword evidence="3" id="KW-1185">Reference proteome</keyword>
<name>A0A4D7AWE1_9FIRM</name>
<feature type="compositionally biased region" description="Low complexity" evidence="1">
    <location>
        <begin position="125"/>
        <end position="138"/>
    </location>
</feature>
<organism evidence="2 3">
    <name type="scientific">Dysosmobacter welbionis</name>
    <dbReference type="NCBI Taxonomy" id="2093857"/>
    <lineage>
        <taxon>Bacteria</taxon>
        <taxon>Bacillati</taxon>
        <taxon>Bacillota</taxon>
        <taxon>Clostridia</taxon>
        <taxon>Eubacteriales</taxon>
        <taxon>Oscillospiraceae</taxon>
        <taxon>Dysosmobacter</taxon>
    </lineage>
</organism>
<protein>
    <submittedName>
        <fullName evidence="2">PcfB family protein</fullName>
    </submittedName>
</protein>
<dbReference type="KEGG" id="obj:EIO64_05405"/>
<evidence type="ECO:0000256" key="1">
    <source>
        <dbReference type="SAM" id="MobiDB-lite"/>
    </source>
</evidence>
<dbReference type="EMBL" id="CP034413">
    <property type="protein sequence ID" value="QCI58727.1"/>
    <property type="molecule type" value="Genomic_DNA"/>
</dbReference>
<evidence type="ECO:0000313" key="2">
    <source>
        <dbReference type="EMBL" id="QCI58727.1"/>
    </source>
</evidence>
<feature type="compositionally biased region" description="Polar residues" evidence="1">
    <location>
        <begin position="222"/>
        <end position="232"/>
    </location>
</feature>
<dbReference type="AlphaFoldDB" id="A0A4D7AWE1"/>
<dbReference type="Proteomes" id="UP000298642">
    <property type="component" value="Chromosome"/>
</dbReference>
<accession>A0A4D7AWE1</accession>
<evidence type="ECO:0000313" key="3">
    <source>
        <dbReference type="Proteomes" id="UP000298642"/>
    </source>
</evidence>
<feature type="region of interest" description="Disordered" evidence="1">
    <location>
        <begin position="124"/>
        <end position="245"/>
    </location>
</feature>